<gene>
    <name evidence="3" type="ORF">PAC_13194</name>
</gene>
<keyword evidence="1" id="KW-0677">Repeat</keyword>
<reference evidence="3 4" key="1">
    <citation type="submission" date="2016-03" db="EMBL/GenBank/DDBJ databases">
        <authorList>
            <person name="Ploux O."/>
        </authorList>
    </citation>
    <scope>NUCLEOTIDE SEQUENCE [LARGE SCALE GENOMIC DNA]</scope>
    <source>
        <strain evidence="3 4">UAMH 11012</strain>
    </source>
</reference>
<dbReference type="OrthoDB" id="443402at2759"/>
<evidence type="ECO:0000313" key="4">
    <source>
        <dbReference type="Proteomes" id="UP000184330"/>
    </source>
</evidence>
<sequence length="523" mass="59593">MDPLSALSLADTVVRFVDFGIELFFDGRKLYKSAKGTLSANDELELTTKRLADVCLKLRRSFKSTSSDVQGCRTAEEHRSDESLNALCDGVAQVTQELISKLNKLKLKSKNGKPRVWDTIRQAINNAFSVDEKFSLVKRLSRFKAALETRHNEPVEIYLALSQFVNRLEALETANQKEHVKTQNLILSGQTSVGAQPRPEYVRSGIEMLDVSPTEEIELHRRVANSILKSLPYPSMISRYENVVEAHATTFEWAFKDQTDEHFHGAIWENGSKPDRVSIGGTLTQRSQAGMLRSLLHQILENSPDLIPMVIPHLWAKTYSRLLSRKADDPYEPWSLKQLLAAFKAIFEQEDTDFKICFFIDGLDKFDGKHEGLATLFKAVTSARPSKVKACLSSRPRVVFEDMFQRSPRLKLQDLTYSDIKIFVEDKFATTQEFARLRTMDPQAASELVKANVDKAEGNRDEISHLRRRRLDALPRELNSLCDHMFDKIDFVYLEWASRAFQIFRAYVEIGNKSSADSLRGPH</sequence>
<proteinExistence type="predicted"/>
<dbReference type="PANTHER" id="PTHR10039:SF5">
    <property type="entry name" value="NACHT DOMAIN-CONTAINING PROTEIN"/>
    <property type="match status" value="1"/>
</dbReference>
<evidence type="ECO:0000259" key="2">
    <source>
        <dbReference type="Pfam" id="PF24883"/>
    </source>
</evidence>
<name>A0A1L7XEB4_9HELO</name>
<dbReference type="AlphaFoldDB" id="A0A1L7XEB4"/>
<dbReference type="Pfam" id="PF24883">
    <property type="entry name" value="NPHP3_N"/>
    <property type="match status" value="1"/>
</dbReference>
<keyword evidence="4" id="KW-1185">Reference proteome</keyword>
<accession>A0A1L7XEB4</accession>
<dbReference type="PANTHER" id="PTHR10039">
    <property type="entry name" value="AMELOGENIN"/>
    <property type="match status" value="1"/>
</dbReference>
<protein>
    <recommendedName>
        <fullName evidence="2">Nephrocystin 3-like N-terminal domain-containing protein</fullName>
    </recommendedName>
</protein>
<organism evidence="3 4">
    <name type="scientific">Phialocephala subalpina</name>
    <dbReference type="NCBI Taxonomy" id="576137"/>
    <lineage>
        <taxon>Eukaryota</taxon>
        <taxon>Fungi</taxon>
        <taxon>Dikarya</taxon>
        <taxon>Ascomycota</taxon>
        <taxon>Pezizomycotina</taxon>
        <taxon>Leotiomycetes</taxon>
        <taxon>Helotiales</taxon>
        <taxon>Mollisiaceae</taxon>
        <taxon>Phialocephala</taxon>
        <taxon>Phialocephala fortinii species complex</taxon>
    </lineage>
</organism>
<dbReference type="EMBL" id="FJOG01000023">
    <property type="protein sequence ID" value="CZR63297.1"/>
    <property type="molecule type" value="Genomic_DNA"/>
</dbReference>
<evidence type="ECO:0000256" key="1">
    <source>
        <dbReference type="ARBA" id="ARBA00022737"/>
    </source>
</evidence>
<dbReference type="InterPro" id="IPR056884">
    <property type="entry name" value="NPHP3-like_N"/>
</dbReference>
<evidence type="ECO:0000313" key="3">
    <source>
        <dbReference type="EMBL" id="CZR63297.1"/>
    </source>
</evidence>
<feature type="domain" description="Nephrocystin 3-like N-terminal" evidence="2">
    <location>
        <begin position="284"/>
        <end position="395"/>
    </location>
</feature>
<dbReference type="Proteomes" id="UP000184330">
    <property type="component" value="Unassembled WGS sequence"/>
</dbReference>